<evidence type="ECO:0000256" key="1">
    <source>
        <dbReference type="SAM" id="MobiDB-lite"/>
    </source>
</evidence>
<sequence length="588" mass="62084">MTGEGARRRRDDVADFLQFAAARQTPVLRAATVVARDPRAAHEAAVRTLAALAADWPRVREEGPEGHLRRRLYREALAVAPPAPETLAGGDPGPAEGAEARRSAAGRVLDVLPPRARAVAALRWLDDRADTATAEILGVPVEQVHDDAVLVLARLGAVDERPEPRPATEDEARDLLELVAEAVPDADLGPEAVEAARARRRTTRRRVVLAGGAVVAAGATALALRPSGTPVRPRPSPTSPLAEGRLPEVPLAGATVHLAPAPDDEPSLPPYPDAAELALPERLGPGRDALEALSPAGTRASVRAVFLLRVDVDRYQPAVFLPRQTPAPLLVSMAPLRSTTDPDGNRGYPLGPRAIDDDRHRVAFAQPGGVVVLELRSARAHRYPVPEQHLTGAGWANDGRTVVATGGKDNWLVDTRTGEVSSTILPVNAGFADLQALEGGTVVRGFSGRGTIVDTTSVDGPALEVQGSCVSNTEGWTCGAVYLGPVPSTGGRQQGLAAVQRDGRPRLRILAASTARGVMAEAYRPLGWGPRDTALLESLSTDESGRPVLRLLAWDVIEARLYRVATVTTPAYPADGASDDPFTGVWAL</sequence>
<keyword evidence="4" id="KW-1185">Reference proteome</keyword>
<evidence type="ECO:0000256" key="2">
    <source>
        <dbReference type="SAM" id="Phobius"/>
    </source>
</evidence>
<organism evidence="3 4">
    <name type="scientific">Phycicoccus duodecadis</name>
    <dbReference type="NCBI Taxonomy" id="173053"/>
    <lineage>
        <taxon>Bacteria</taxon>
        <taxon>Bacillati</taxon>
        <taxon>Actinomycetota</taxon>
        <taxon>Actinomycetes</taxon>
        <taxon>Micrococcales</taxon>
        <taxon>Intrasporangiaceae</taxon>
        <taxon>Phycicoccus</taxon>
    </lineage>
</organism>
<dbReference type="GO" id="GO:0000428">
    <property type="term" value="C:DNA-directed RNA polymerase complex"/>
    <property type="evidence" value="ECO:0007669"/>
    <property type="project" value="UniProtKB-KW"/>
</dbReference>
<keyword evidence="3" id="KW-0240">DNA-directed RNA polymerase</keyword>
<gene>
    <name evidence="3" type="ORF">ATL31_3073</name>
</gene>
<evidence type="ECO:0000313" key="3">
    <source>
        <dbReference type="EMBL" id="PKW28215.1"/>
    </source>
</evidence>
<dbReference type="SUPFAM" id="SSF50969">
    <property type="entry name" value="YVTN repeat-like/Quinoprotein amine dehydrogenase"/>
    <property type="match status" value="1"/>
</dbReference>
<keyword evidence="2" id="KW-1133">Transmembrane helix</keyword>
<feature type="region of interest" description="Disordered" evidence="1">
    <location>
        <begin position="82"/>
        <end position="102"/>
    </location>
</feature>
<feature type="transmembrane region" description="Helical" evidence="2">
    <location>
        <begin position="207"/>
        <end position="224"/>
    </location>
</feature>
<keyword evidence="2" id="KW-0812">Transmembrane</keyword>
<dbReference type="RefSeq" id="WP_101396754.1">
    <property type="nucleotide sequence ID" value="NZ_PJNE01000001.1"/>
</dbReference>
<proteinExistence type="predicted"/>
<protein>
    <submittedName>
        <fullName evidence="3">DNA-directed RNA polymerase specialized sigma24 family protein</fullName>
    </submittedName>
</protein>
<dbReference type="InterPro" id="IPR011044">
    <property type="entry name" value="Quino_amine_DH_bsu"/>
</dbReference>
<feature type="compositionally biased region" description="Low complexity" evidence="1">
    <location>
        <begin position="93"/>
        <end position="102"/>
    </location>
</feature>
<keyword evidence="2" id="KW-0472">Membrane</keyword>
<reference evidence="3 4" key="1">
    <citation type="submission" date="2017-12" db="EMBL/GenBank/DDBJ databases">
        <title>Sequencing the genomes of 1000 Actinobacteria strains.</title>
        <authorList>
            <person name="Klenk H.-P."/>
        </authorList>
    </citation>
    <scope>NUCLEOTIDE SEQUENCE [LARGE SCALE GENOMIC DNA]</scope>
    <source>
        <strain evidence="3 4">DSM 12806</strain>
    </source>
</reference>
<accession>A0A2N3YMW9</accession>
<dbReference type="AlphaFoldDB" id="A0A2N3YMW9"/>
<keyword evidence="3" id="KW-0804">Transcription</keyword>
<dbReference type="EMBL" id="PJNE01000001">
    <property type="protein sequence ID" value="PKW28215.1"/>
    <property type="molecule type" value="Genomic_DNA"/>
</dbReference>
<dbReference type="Proteomes" id="UP000233781">
    <property type="component" value="Unassembled WGS sequence"/>
</dbReference>
<name>A0A2N3YMW9_9MICO</name>
<comment type="caution">
    <text evidence="3">The sequence shown here is derived from an EMBL/GenBank/DDBJ whole genome shotgun (WGS) entry which is preliminary data.</text>
</comment>
<dbReference type="OrthoDB" id="4855658at2"/>
<evidence type="ECO:0000313" key="4">
    <source>
        <dbReference type="Proteomes" id="UP000233781"/>
    </source>
</evidence>